<evidence type="ECO:0000313" key="3">
    <source>
        <dbReference type="Proteomes" id="UP000004291"/>
    </source>
</evidence>
<reference evidence="2 3" key="1">
    <citation type="submission" date="2007-10" db="EMBL/GenBank/DDBJ databases">
        <authorList>
            <person name="Wagner-Dobler I."/>
            <person name="Ferriera S."/>
            <person name="Johnson J."/>
            <person name="Kravitz S."/>
            <person name="Beeson K."/>
            <person name="Sutton G."/>
            <person name="Rogers Y.-H."/>
            <person name="Friedman R."/>
            <person name="Frazier M."/>
            <person name="Venter J.C."/>
        </authorList>
    </citation>
    <scope>NUCLEOTIDE SEQUENCE [LARGE SCALE GENOMIC DNA]</scope>
    <source>
        <strain evidence="2 3">DFL-43</strain>
    </source>
</reference>
<dbReference type="HOGENOM" id="CLU_760244_0_0_5"/>
<name>A9DFS1_HOEPD</name>
<dbReference type="OrthoDB" id="9809296at2"/>
<evidence type="ECO:0000313" key="2">
    <source>
        <dbReference type="EMBL" id="EDQ31656.2"/>
    </source>
</evidence>
<dbReference type="InterPro" id="IPR007214">
    <property type="entry name" value="YbaK/aa-tRNA-synth-assoc-dom"/>
</dbReference>
<reference evidence="2 3" key="2">
    <citation type="submission" date="2012-06" db="EMBL/GenBank/DDBJ databases">
        <authorList>
            <person name="Fiebig A."/>
        </authorList>
    </citation>
    <scope>NUCLEOTIDE SEQUENCE [LARGE SCALE GENOMIC DNA]</scope>
    <source>
        <strain evidence="2 3">DFL-43</strain>
    </source>
</reference>
<dbReference type="RefSeq" id="WP_084594736.1">
    <property type="nucleotide sequence ID" value="NZ_CM002917.1"/>
</dbReference>
<dbReference type="PANTHER" id="PTHR30411:SF1">
    <property type="entry name" value="CYTOPLASMIC PROTEIN"/>
    <property type="match status" value="1"/>
</dbReference>
<dbReference type="STRING" id="411684.HPDFL43_17600"/>
<evidence type="ECO:0000259" key="1">
    <source>
        <dbReference type="Pfam" id="PF04073"/>
    </source>
</evidence>
<dbReference type="Pfam" id="PF04073">
    <property type="entry name" value="tRNA_edit"/>
    <property type="match status" value="1"/>
</dbReference>
<dbReference type="AlphaFoldDB" id="A9DFS1"/>
<dbReference type="Proteomes" id="UP000004291">
    <property type="component" value="Chromosome"/>
</dbReference>
<keyword evidence="3" id="KW-1185">Reference proteome</keyword>
<dbReference type="PANTHER" id="PTHR30411">
    <property type="entry name" value="CYTOPLASMIC PROTEIN"/>
    <property type="match status" value="1"/>
</dbReference>
<dbReference type="SUPFAM" id="SSF55826">
    <property type="entry name" value="YbaK/ProRS associated domain"/>
    <property type="match status" value="1"/>
</dbReference>
<proteinExistence type="predicted"/>
<dbReference type="GO" id="GO:0002161">
    <property type="term" value="F:aminoacyl-tRNA deacylase activity"/>
    <property type="evidence" value="ECO:0007669"/>
    <property type="project" value="InterPro"/>
</dbReference>
<protein>
    <recommendedName>
        <fullName evidence="1">YbaK/aminoacyl-tRNA synthetase-associated domain-containing protein</fullName>
    </recommendedName>
</protein>
<dbReference type="Gene3D" id="3.90.960.10">
    <property type="entry name" value="YbaK/aminoacyl-tRNA synthetase-associated domain"/>
    <property type="match status" value="1"/>
</dbReference>
<dbReference type="InterPro" id="IPR036754">
    <property type="entry name" value="YbaK/aa-tRNA-synt-asso_dom_sf"/>
</dbReference>
<accession>A9DFS1</accession>
<comment type="caution">
    <text evidence="2">The sequence shown here is derived from an EMBL/GenBank/DDBJ whole genome shotgun (WGS) entry which is preliminary data.</text>
</comment>
<sequence length="364" mass="40884">MIRPFVTMSEEVREFPDLQFAFFRVSGIRAYACDSERRHAEDMATAAARATCGNAQAVSEVKFSWTYPEFYKATGIRGKRVSTPFRQAFRFHDKSYRSISRLVDACMIAEYGSGVSFQCFKPPMQKGLHLGRFRTKSTAPGPIAIYDGSNVVHAPESGLNHDYMLEEASPDAVVRIMKVPGLPNKRLDDALRMFHSLINTARATVEPIPIVEIAQTPAARELRAQGHYIRQRYHKPHEGVYPNFLTNELRGSVLKTLICQAADRRFCLVLGYERRVDFKRLATALGSSRIELIPQEDVAEATGGFMSGAVTPFLDTDLEFVCDEAVTSFSHVYVNGGRPGNQLRIRVSSLLAMRRFQVLEFTIA</sequence>
<organism evidence="2 3">
    <name type="scientific">Hoeflea phototrophica (strain DSM 17068 / NCIMB 14078 / DFL-43)</name>
    <dbReference type="NCBI Taxonomy" id="411684"/>
    <lineage>
        <taxon>Bacteria</taxon>
        <taxon>Pseudomonadati</taxon>
        <taxon>Pseudomonadota</taxon>
        <taxon>Alphaproteobacteria</taxon>
        <taxon>Hyphomicrobiales</taxon>
        <taxon>Rhizobiaceae</taxon>
        <taxon>Hoeflea</taxon>
    </lineage>
</organism>
<feature type="domain" description="YbaK/aminoacyl-tRNA synthetase-associated" evidence="1">
    <location>
        <begin position="251"/>
        <end position="349"/>
    </location>
</feature>
<dbReference type="EMBL" id="ABIA03000005">
    <property type="protein sequence ID" value="EDQ31656.2"/>
    <property type="molecule type" value="Genomic_DNA"/>
</dbReference>
<gene>
    <name evidence="2" type="ORF">HPDFL43_17600</name>
</gene>
<dbReference type="CDD" id="cd04332">
    <property type="entry name" value="YbaK_like"/>
    <property type="match status" value="1"/>
</dbReference>